<evidence type="ECO:0000256" key="2">
    <source>
        <dbReference type="ARBA" id="ARBA00022448"/>
    </source>
</evidence>
<gene>
    <name evidence="9" type="ORF">DXA50_04540</name>
</gene>
<name>A0A413IRK7_9BACT</name>
<dbReference type="OrthoDB" id="668629at2"/>
<dbReference type="NCBIfam" id="TIGR04057">
    <property type="entry name" value="SusC_RagA_signa"/>
    <property type="match status" value="1"/>
</dbReference>
<dbReference type="Proteomes" id="UP000286063">
    <property type="component" value="Unassembled WGS sequence"/>
</dbReference>
<dbReference type="EMBL" id="QSCR01000004">
    <property type="protein sequence ID" value="RGY20133.1"/>
    <property type="molecule type" value="Genomic_DNA"/>
</dbReference>
<dbReference type="InterPro" id="IPR039426">
    <property type="entry name" value="TonB-dep_rcpt-like"/>
</dbReference>
<keyword evidence="6 7" id="KW-0998">Cell outer membrane</keyword>
<evidence type="ECO:0000256" key="6">
    <source>
        <dbReference type="ARBA" id="ARBA00023237"/>
    </source>
</evidence>
<comment type="caution">
    <text evidence="9">The sequence shown here is derived from an EMBL/GenBank/DDBJ whole genome shotgun (WGS) entry which is preliminary data.</text>
</comment>
<dbReference type="InterPro" id="IPR008969">
    <property type="entry name" value="CarboxyPept-like_regulatory"/>
</dbReference>
<proteinExistence type="inferred from homology"/>
<dbReference type="SUPFAM" id="SSF56935">
    <property type="entry name" value="Porins"/>
    <property type="match status" value="1"/>
</dbReference>
<reference evidence="9 10" key="1">
    <citation type="submission" date="2018-08" db="EMBL/GenBank/DDBJ databases">
        <title>A genome reference for cultivated species of the human gut microbiota.</title>
        <authorList>
            <person name="Zou Y."/>
            <person name="Xue W."/>
            <person name="Luo G."/>
        </authorList>
    </citation>
    <scope>NUCLEOTIDE SEQUENCE [LARGE SCALE GENOMIC DNA]</scope>
    <source>
        <strain evidence="9 10">OF02-7</strain>
    </source>
</reference>
<keyword evidence="3 7" id="KW-1134">Transmembrane beta strand</keyword>
<keyword evidence="4 7" id="KW-0812">Transmembrane</keyword>
<dbReference type="InterPro" id="IPR037066">
    <property type="entry name" value="Plug_dom_sf"/>
</dbReference>
<evidence type="ECO:0000259" key="8">
    <source>
        <dbReference type="Pfam" id="PF07715"/>
    </source>
</evidence>
<comment type="similarity">
    <text evidence="7">Belongs to the TonB-dependent receptor family.</text>
</comment>
<evidence type="ECO:0000256" key="7">
    <source>
        <dbReference type="PROSITE-ProRule" id="PRU01360"/>
    </source>
</evidence>
<evidence type="ECO:0000256" key="1">
    <source>
        <dbReference type="ARBA" id="ARBA00004571"/>
    </source>
</evidence>
<evidence type="ECO:0000256" key="5">
    <source>
        <dbReference type="ARBA" id="ARBA00023136"/>
    </source>
</evidence>
<dbReference type="NCBIfam" id="TIGR04056">
    <property type="entry name" value="OMP_RagA_SusC"/>
    <property type="match status" value="1"/>
</dbReference>
<evidence type="ECO:0000313" key="10">
    <source>
        <dbReference type="Proteomes" id="UP000286063"/>
    </source>
</evidence>
<keyword evidence="5 7" id="KW-0472">Membrane</keyword>
<sequence>MKYKNRFMRQKMFSLRVKRPWYLFIRNGILLCSLFIASFVQAQQKNITIEFKNELLAEALKKLEKLSSYKILFTYEEVQDYKVTASLKNATILEALGKVLEGKPFIHSDITDGKYISVKYQQSPKVPAGPARTVKGAVLDKNKKPLPGVTVIIKGTTTGVATDADGMYAISIPASTSSPTLVFSFIGMKSVKVPVKNDKPINVTMEEDVNEMEEVVVNGIYTASKNSYTGSVTSISQEEILQVSQTNLFKALTTLVPGMRIVENNEQGSNPNYIPELLIRGTTSIATQGELGLNTPLIIVDGVETTMERLYDMDIFEIERVDVLKDASATAIYGDRAANGVIVVERKKVTDSKLRLRYNFVPDVQFADVSSFDLCNPRQKLELEKRWGIYEDVTGLSEVDYYEKLERINRGVNTDWKSIPLRNSWSHSHSLTATGRGGGLDYSISLRYSNKFGVMKGDYRRNYGIGFYFSYHYKGKLTASLRSDFYKTDTKSSPYGDFSQWVAMNPYDSPYDEYGELIPRLSFDMANPMYNATTNSFSKGKMKEFSNALSLRWDILQGFFVTATGSLSINDYRMDDYVSALHTSSLNNSNVSARGTYTLDGNEGWNWSAQANVTYSHAFDEDGTILTLNFGGSLKQSNLDTYGMVGEGFLKPSMNYISFAQQYLTGSSPSGGNVYKATVSTFGNLNFIWKNRYYMDISYRSSANSALGDNERWTPYWSFGLGWNMHNEKFLKSLGWVSLFRLRGSVGYVGSGNFDGNLTNVIYTYADNYISGLSALPSSLGNPDLKAQRTLSYNAGLTLEILDSRFEVTFDWYKQLSKDLLLPIGIPVSTGASSVQANLGKSENYGYELAISGLIIKNQDWLWRVSANTHHTVNKLKKISNSLMKQTEKNMAAEGIAPKILFKEGESTTAIFAVRSLGINPANGEEIFVRPDGTLTNVYHVEDKVSLGDKTPKLEGSISTALAWKNLSLSMAFEYTLGRYIYNATRAAKVENINIYRNVDVRAFTQRWTKPGDVVAYPRGRLYQRNKVVHSSRFVEKRNELHLSSLNISYNLPVNWVKKLGLKRLAIGVGFSDIFRLSTVKFERGTSYPYMHSYNFMISPTF</sequence>
<dbReference type="Pfam" id="PF13715">
    <property type="entry name" value="CarbopepD_reg_2"/>
    <property type="match status" value="1"/>
</dbReference>
<dbReference type="PROSITE" id="PS52016">
    <property type="entry name" value="TONB_DEPENDENT_REC_3"/>
    <property type="match status" value="1"/>
</dbReference>
<dbReference type="InterPro" id="IPR023997">
    <property type="entry name" value="TonB-dep_OMP_SusC/RagA_CS"/>
</dbReference>
<evidence type="ECO:0000313" key="9">
    <source>
        <dbReference type="EMBL" id="RGY20133.1"/>
    </source>
</evidence>
<dbReference type="AlphaFoldDB" id="A0A413IRK7"/>
<evidence type="ECO:0000256" key="4">
    <source>
        <dbReference type="ARBA" id="ARBA00022692"/>
    </source>
</evidence>
<dbReference type="InterPro" id="IPR023996">
    <property type="entry name" value="TonB-dep_OMP_SusC/RagA"/>
</dbReference>
<organism evidence="9 10">
    <name type="scientific">Butyricimonas virosa</name>
    <dbReference type="NCBI Taxonomy" id="544645"/>
    <lineage>
        <taxon>Bacteria</taxon>
        <taxon>Pseudomonadati</taxon>
        <taxon>Bacteroidota</taxon>
        <taxon>Bacteroidia</taxon>
        <taxon>Bacteroidales</taxon>
        <taxon>Odoribacteraceae</taxon>
        <taxon>Butyricimonas</taxon>
    </lineage>
</organism>
<protein>
    <submittedName>
        <fullName evidence="9">SusC/RagA family TonB-linked outer membrane protein</fullName>
    </submittedName>
</protein>
<dbReference type="Gene3D" id="2.60.40.1120">
    <property type="entry name" value="Carboxypeptidase-like, regulatory domain"/>
    <property type="match status" value="1"/>
</dbReference>
<keyword evidence="2 7" id="KW-0813">Transport</keyword>
<dbReference type="InterPro" id="IPR036942">
    <property type="entry name" value="Beta-barrel_TonB_sf"/>
</dbReference>
<accession>A0A413IRK7</accession>
<dbReference type="Pfam" id="PF07715">
    <property type="entry name" value="Plug"/>
    <property type="match status" value="1"/>
</dbReference>
<dbReference type="SUPFAM" id="SSF49464">
    <property type="entry name" value="Carboxypeptidase regulatory domain-like"/>
    <property type="match status" value="1"/>
</dbReference>
<dbReference type="Gene3D" id="2.40.170.20">
    <property type="entry name" value="TonB-dependent receptor, beta-barrel domain"/>
    <property type="match status" value="1"/>
</dbReference>
<dbReference type="GO" id="GO:0009279">
    <property type="term" value="C:cell outer membrane"/>
    <property type="evidence" value="ECO:0007669"/>
    <property type="project" value="UniProtKB-SubCell"/>
</dbReference>
<comment type="subcellular location">
    <subcellularLocation>
        <location evidence="1 7">Cell outer membrane</location>
        <topology evidence="1 7">Multi-pass membrane protein</topology>
    </subcellularLocation>
</comment>
<dbReference type="InterPro" id="IPR012910">
    <property type="entry name" value="Plug_dom"/>
</dbReference>
<evidence type="ECO:0000256" key="3">
    <source>
        <dbReference type="ARBA" id="ARBA00022452"/>
    </source>
</evidence>
<dbReference type="Gene3D" id="2.170.130.10">
    <property type="entry name" value="TonB-dependent receptor, plug domain"/>
    <property type="match status" value="1"/>
</dbReference>
<feature type="domain" description="TonB-dependent receptor plug" evidence="8">
    <location>
        <begin position="225"/>
        <end position="341"/>
    </location>
</feature>